<dbReference type="AlphaFoldDB" id="A0A1R4LCR0"/>
<dbReference type="EC" id="2.7.1.49" evidence="2"/>
<accession>A0A1R4LCR0</accession>
<dbReference type="Pfam" id="PF08543">
    <property type="entry name" value="Phos_pyr_kin"/>
    <property type="match status" value="1"/>
</dbReference>
<dbReference type="FunFam" id="3.40.1190.20:FF:000003">
    <property type="entry name" value="Phosphomethylpyrimidine kinase ThiD"/>
    <property type="match status" value="1"/>
</dbReference>
<dbReference type="OrthoDB" id="9810880at2"/>
<dbReference type="PANTHER" id="PTHR20858:SF17">
    <property type="entry name" value="HYDROXYMETHYLPYRIMIDINE_PHOSPHOMETHYLPYRIMIDINE KINASE THI20-RELATED"/>
    <property type="match status" value="1"/>
</dbReference>
<evidence type="ECO:0000259" key="7">
    <source>
        <dbReference type="Pfam" id="PF08543"/>
    </source>
</evidence>
<dbReference type="InterPro" id="IPR013749">
    <property type="entry name" value="PM/HMP-P_kinase-1"/>
</dbReference>
<evidence type="ECO:0000313" key="9">
    <source>
        <dbReference type="Proteomes" id="UP000188276"/>
    </source>
</evidence>
<evidence type="ECO:0000256" key="5">
    <source>
        <dbReference type="ARBA" id="ARBA00022777"/>
    </source>
</evidence>
<protein>
    <recommendedName>
        <fullName evidence="2">hydroxymethylpyrimidine kinase</fullName>
        <ecNumber evidence="2">2.7.1.49</ecNumber>
    </recommendedName>
</protein>
<dbReference type="InterPro" id="IPR004399">
    <property type="entry name" value="HMP/HMP-P_kinase_dom"/>
</dbReference>
<dbReference type="STRING" id="1123498.VR7878_00743"/>
<gene>
    <name evidence="8" type="primary">thiD</name>
    <name evidence="8" type="ORF">VR7878_00743</name>
</gene>
<keyword evidence="5 8" id="KW-0418">Kinase</keyword>
<evidence type="ECO:0000256" key="4">
    <source>
        <dbReference type="ARBA" id="ARBA00022741"/>
    </source>
</evidence>
<dbReference type="RefSeq" id="WP_077333660.1">
    <property type="nucleotide sequence ID" value="NZ_FULE01000013.1"/>
</dbReference>
<dbReference type="InterPro" id="IPR029056">
    <property type="entry name" value="Ribokinase-like"/>
</dbReference>
<evidence type="ECO:0000256" key="6">
    <source>
        <dbReference type="ARBA" id="ARBA00022840"/>
    </source>
</evidence>
<dbReference type="GO" id="GO:0005829">
    <property type="term" value="C:cytosol"/>
    <property type="evidence" value="ECO:0007669"/>
    <property type="project" value="TreeGrafter"/>
</dbReference>
<evidence type="ECO:0000256" key="3">
    <source>
        <dbReference type="ARBA" id="ARBA00022679"/>
    </source>
</evidence>
<keyword evidence="6" id="KW-0067">ATP-binding</keyword>
<evidence type="ECO:0000256" key="2">
    <source>
        <dbReference type="ARBA" id="ARBA00012135"/>
    </source>
</evidence>
<dbReference type="GO" id="GO:0008902">
    <property type="term" value="F:hydroxymethylpyrimidine kinase activity"/>
    <property type="evidence" value="ECO:0007669"/>
    <property type="project" value="UniProtKB-EC"/>
</dbReference>
<organism evidence="8 9">
    <name type="scientific">Vibrio ruber (strain DSM 16370 / JCM 11486 / BCRC 17186 / CECT 7878 / LMG 23124 / VR1)</name>
    <dbReference type="NCBI Taxonomy" id="1123498"/>
    <lineage>
        <taxon>Bacteria</taxon>
        <taxon>Pseudomonadati</taxon>
        <taxon>Pseudomonadota</taxon>
        <taxon>Gammaproteobacteria</taxon>
        <taxon>Vibrionales</taxon>
        <taxon>Vibrionaceae</taxon>
        <taxon>Vibrio</taxon>
    </lineage>
</organism>
<sequence length="280" mass="29362">MIPSSSSSIPVVLTIAGSDSSGGAGIQADIKTISATGSYACSVMTASTAQNTQGIFDVFPFPVRHVTQQLDAVFSDLNIVAVKIGMLANAEIVEAVADKLQAVRPRHLVIDPVLLSTSGRTLLSPAALKPLQDRLLPMADLITPNLPEAAVLLGYPTENSGDKQMWASPAMIADLQQLGLPAILLKGGHADDPHYSHDWLITASATTMFSAPRIHATNTHGTGCTLASAIASYLARGYSLPAAVETAKSYITGAIRYAHQLDVGQGKGPLHHFYPQSAAQ</sequence>
<dbReference type="GO" id="GO:0005524">
    <property type="term" value="F:ATP binding"/>
    <property type="evidence" value="ECO:0007669"/>
    <property type="project" value="UniProtKB-KW"/>
</dbReference>
<dbReference type="SUPFAM" id="SSF53613">
    <property type="entry name" value="Ribokinase-like"/>
    <property type="match status" value="1"/>
</dbReference>
<evidence type="ECO:0000313" key="8">
    <source>
        <dbReference type="EMBL" id="SJN54371.1"/>
    </source>
</evidence>
<dbReference type="UniPathway" id="UPA00060">
    <property type="reaction ID" value="UER00138"/>
</dbReference>
<reference evidence="9" key="1">
    <citation type="submission" date="2017-02" db="EMBL/GenBank/DDBJ databases">
        <authorList>
            <person name="Rodrigo-Torres L."/>
            <person name="Arahal R.D."/>
            <person name="Lucena T."/>
        </authorList>
    </citation>
    <scope>NUCLEOTIDE SEQUENCE [LARGE SCALE GENOMIC DNA]</scope>
    <source>
        <strain evidence="9">CECT 7878</strain>
    </source>
</reference>
<keyword evidence="3 8" id="KW-0808">Transferase</keyword>
<feature type="domain" description="Pyridoxamine kinase/Phosphomethylpyrimidine kinase" evidence="7">
    <location>
        <begin position="19"/>
        <end position="271"/>
    </location>
</feature>
<dbReference type="GO" id="GO:0008972">
    <property type="term" value="F:phosphomethylpyrimidine kinase activity"/>
    <property type="evidence" value="ECO:0007669"/>
    <property type="project" value="InterPro"/>
</dbReference>
<dbReference type="GO" id="GO:0009228">
    <property type="term" value="P:thiamine biosynthetic process"/>
    <property type="evidence" value="ECO:0007669"/>
    <property type="project" value="InterPro"/>
</dbReference>
<dbReference type="GO" id="GO:0009229">
    <property type="term" value="P:thiamine diphosphate biosynthetic process"/>
    <property type="evidence" value="ECO:0007669"/>
    <property type="project" value="UniProtKB-UniPathway"/>
</dbReference>
<dbReference type="PANTHER" id="PTHR20858">
    <property type="entry name" value="PHOSPHOMETHYLPYRIMIDINE KINASE"/>
    <property type="match status" value="1"/>
</dbReference>
<proteinExistence type="predicted"/>
<keyword evidence="9" id="KW-1185">Reference proteome</keyword>
<dbReference type="NCBIfam" id="TIGR00097">
    <property type="entry name" value="HMP-P_kinase"/>
    <property type="match status" value="1"/>
</dbReference>
<dbReference type="CDD" id="cd01169">
    <property type="entry name" value="HMPP_kinase"/>
    <property type="match status" value="1"/>
</dbReference>
<evidence type="ECO:0000256" key="1">
    <source>
        <dbReference type="ARBA" id="ARBA00004948"/>
    </source>
</evidence>
<keyword evidence="4" id="KW-0547">Nucleotide-binding</keyword>
<comment type="pathway">
    <text evidence="1">Cofactor biosynthesis; thiamine diphosphate biosynthesis.</text>
</comment>
<dbReference type="Proteomes" id="UP000188276">
    <property type="component" value="Unassembled WGS sequence"/>
</dbReference>
<name>A0A1R4LCR0_VIBR1</name>
<dbReference type="EMBL" id="FULE01000013">
    <property type="protein sequence ID" value="SJN54371.1"/>
    <property type="molecule type" value="Genomic_DNA"/>
</dbReference>
<dbReference type="Gene3D" id="3.40.1190.20">
    <property type="match status" value="1"/>
</dbReference>